<gene>
    <name evidence="5" type="ORF">HII31_00080</name>
</gene>
<dbReference type="Gene3D" id="3.40.1090.10">
    <property type="entry name" value="Cytosolic phospholipase A2 catalytic domain"/>
    <property type="match status" value="1"/>
</dbReference>
<dbReference type="SUPFAM" id="SSF52151">
    <property type="entry name" value="FabD/lysophospholipase-like"/>
    <property type="match status" value="1"/>
</dbReference>
<evidence type="ECO:0000313" key="5">
    <source>
        <dbReference type="EMBL" id="KAF7198341.1"/>
    </source>
</evidence>
<evidence type="ECO:0000256" key="3">
    <source>
        <dbReference type="PROSITE-ProRule" id="PRU00042"/>
    </source>
</evidence>
<evidence type="ECO:0000259" key="4">
    <source>
        <dbReference type="PROSITE" id="PS50157"/>
    </source>
</evidence>
<evidence type="ECO:0000256" key="2">
    <source>
        <dbReference type="ARBA" id="ARBA00022963"/>
    </source>
</evidence>
<dbReference type="GO" id="GO:0019369">
    <property type="term" value="P:arachidonate metabolic process"/>
    <property type="evidence" value="ECO:0007669"/>
    <property type="project" value="TreeGrafter"/>
</dbReference>
<accession>A0A8H6RWB6</accession>
<reference evidence="5" key="1">
    <citation type="submission" date="2020-04" db="EMBL/GenBank/DDBJ databases">
        <title>Draft genome resource of the tomato pathogen Pseudocercospora fuligena.</title>
        <authorList>
            <person name="Zaccaron A."/>
        </authorList>
    </citation>
    <scope>NUCLEOTIDE SEQUENCE</scope>
    <source>
        <strain evidence="5">PF001</strain>
    </source>
</reference>
<dbReference type="AlphaFoldDB" id="A0A8H6RWB6"/>
<evidence type="ECO:0000256" key="1">
    <source>
        <dbReference type="ARBA" id="ARBA00022801"/>
    </source>
</evidence>
<keyword evidence="2" id="KW-0442">Lipid degradation</keyword>
<comment type="caution">
    <text evidence="5">The sequence shown here is derived from an EMBL/GenBank/DDBJ whole genome shotgun (WGS) entry which is preliminary data.</text>
</comment>
<dbReference type="InterPro" id="IPR013087">
    <property type="entry name" value="Znf_C2H2_type"/>
</dbReference>
<feature type="domain" description="C2H2-type" evidence="4">
    <location>
        <begin position="249"/>
        <end position="279"/>
    </location>
</feature>
<dbReference type="GO" id="GO:0016020">
    <property type="term" value="C:membrane"/>
    <property type="evidence" value="ECO:0007669"/>
    <property type="project" value="TreeGrafter"/>
</dbReference>
<dbReference type="GO" id="GO:0016042">
    <property type="term" value="P:lipid catabolic process"/>
    <property type="evidence" value="ECO:0007669"/>
    <property type="project" value="UniProtKB-KW"/>
</dbReference>
<dbReference type="PANTHER" id="PTHR24185:SF1">
    <property type="entry name" value="CALCIUM-INDEPENDENT PHOSPHOLIPASE A2-GAMMA"/>
    <property type="match status" value="1"/>
</dbReference>
<dbReference type="PROSITE" id="PS50157">
    <property type="entry name" value="ZINC_FINGER_C2H2_2"/>
    <property type="match status" value="1"/>
</dbReference>
<organism evidence="5 6">
    <name type="scientific">Pseudocercospora fuligena</name>
    <dbReference type="NCBI Taxonomy" id="685502"/>
    <lineage>
        <taxon>Eukaryota</taxon>
        <taxon>Fungi</taxon>
        <taxon>Dikarya</taxon>
        <taxon>Ascomycota</taxon>
        <taxon>Pezizomycotina</taxon>
        <taxon>Dothideomycetes</taxon>
        <taxon>Dothideomycetidae</taxon>
        <taxon>Mycosphaerellales</taxon>
        <taxon>Mycosphaerellaceae</taxon>
        <taxon>Pseudocercospora</taxon>
    </lineage>
</organism>
<keyword evidence="6" id="KW-1185">Reference proteome</keyword>
<sequence length="321" mass="36707">MSLDPEPATSWSLWQICRAAMASPSFFSPLDANKFRFLDAAMAEENNPVGLAFKEVRRNHPIHYPCAIVSIGTGVPSQEESETGRSWKLPTLGTSEHLKNFREGVASVEEAHHRFERIIRDTSDRCRIMYFRFNPPNVDVELDDWKGPSGAGSRLRMDKAVEEYLNHPDIAERLQACAEALVSLRRQRAETERWEEYAFPGHIQYKCDLECSNGVCNTRAELRAHIRDAHGISGPSKSTLNDDGQNEQWICPTVDCNERTTQESEMVTHLQRVHAMQQPRFMTEVELENYLDHCRLTRSQLRARPSNHASWNDQSISGPNR</sequence>
<keyword evidence="1" id="KW-0378">Hydrolase</keyword>
<dbReference type="OrthoDB" id="626167at2759"/>
<dbReference type="PANTHER" id="PTHR24185">
    <property type="entry name" value="CALCIUM-INDEPENDENT PHOSPHOLIPASE A2-GAMMA"/>
    <property type="match status" value="1"/>
</dbReference>
<keyword evidence="3" id="KW-0862">Zinc</keyword>
<keyword evidence="3" id="KW-0863">Zinc-finger</keyword>
<proteinExistence type="predicted"/>
<dbReference type="GO" id="GO:0047499">
    <property type="term" value="F:calcium-independent phospholipase A2 activity"/>
    <property type="evidence" value="ECO:0007669"/>
    <property type="project" value="TreeGrafter"/>
</dbReference>
<dbReference type="EMBL" id="JABCIY010000001">
    <property type="protein sequence ID" value="KAF7198341.1"/>
    <property type="molecule type" value="Genomic_DNA"/>
</dbReference>
<dbReference type="GO" id="GO:0008270">
    <property type="term" value="F:zinc ion binding"/>
    <property type="evidence" value="ECO:0007669"/>
    <property type="project" value="UniProtKB-KW"/>
</dbReference>
<dbReference type="SMART" id="SM00355">
    <property type="entry name" value="ZnF_C2H2"/>
    <property type="match status" value="2"/>
</dbReference>
<keyword evidence="2" id="KW-0443">Lipid metabolism</keyword>
<dbReference type="InterPro" id="IPR016035">
    <property type="entry name" value="Acyl_Trfase/lysoPLipase"/>
</dbReference>
<dbReference type="Proteomes" id="UP000660729">
    <property type="component" value="Unassembled WGS sequence"/>
</dbReference>
<keyword evidence="3" id="KW-0479">Metal-binding</keyword>
<name>A0A8H6RWB6_9PEZI</name>
<evidence type="ECO:0000313" key="6">
    <source>
        <dbReference type="Proteomes" id="UP000660729"/>
    </source>
</evidence>
<protein>
    <recommendedName>
        <fullName evidence="4">C2H2-type domain-containing protein</fullName>
    </recommendedName>
</protein>